<dbReference type="AlphaFoldDB" id="A0A9D0ZXK4"/>
<reference evidence="1" key="2">
    <citation type="journal article" date="2021" name="PeerJ">
        <title>Extensive microbial diversity within the chicken gut microbiome revealed by metagenomics and culture.</title>
        <authorList>
            <person name="Gilroy R."/>
            <person name="Ravi A."/>
            <person name="Getino M."/>
            <person name="Pursley I."/>
            <person name="Horton D.L."/>
            <person name="Alikhan N.F."/>
            <person name="Baker D."/>
            <person name="Gharbi K."/>
            <person name="Hall N."/>
            <person name="Watson M."/>
            <person name="Adriaenssens E.M."/>
            <person name="Foster-Nyarko E."/>
            <person name="Jarju S."/>
            <person name="Secka A."/>
            <person name="Antonio M."/>
            <person name="Oren A."/>
            <person name="Chaudhuri R.R."/>
            <person name="La Ragione R."/>
            <person name="Hildebrand F."/>
            <person name="Pallen M.J."/>
        </authorList>
    </citation>
    <scope>NUCLEOTIDE SEQUENCE</scope>
    <source>
        <strain evidence="1">ChiSjej3B21-11622</strain>
    </source>
</reference>
<sequence length="145" mass="16771">MITIKEQEILEEVYKGSRRAKMDIHSLLPKVYDEELALDLNRQAAGYGRMEEQAENELLHSGIMPESIGLFERTRRWAGIQASTALNISTCHIADLVGQTERDNLEKIEDVLRESSPMKSRAWELAEEFRQFEKENLRILSSYQS</sequence>
<comment type="caution">
    <text evidence="1">The sequence shown here is derived from an EMBL/GenBank/DDBJ whole genome shotgun (WGS) entry which is preliminary data.</text>
</comment>
<accession>A0A9D0ZXK4</accession>
<evidence type="ECO:0000313" key="1">
    <source>
        <dbReference type="EMBL" id="HIQ97604.1"/>
    </source>
</evidence>
<proteinExistence type="predicted"/>
<name>A0A9D0ZXK4_9FIRM</name>
<dbReference type="Proteomes" id="UP000886886">
    <property type="component" value="Unassembled WGS sequence"/>
</dbReference>
<organism evidence="1 2">
    <name type="scientific">Candidatus Limivivens merdigallinarum</name>
    <dbReference type="NCBI Taxonomy" id="2840859"/>
    <lineage>
        <taxon>Bacteria</taxon>
        <taxon>Bacillati</taxon>
        <taxon>Bacillota</taxon>
        <taxon>Clostridia</taxon>
        <taxon>Lachnospirales</taxon>
        <taxon>Lachnospiraceae</taxon>
        <taxon>Lachnospiraceae incertae sedis</taxon>
        <taxon>Candidatus Limivivens</taxon>
    </lineage>
</organism>
<evidence type="ECO:0000313" key="2">
    <source>
        <dbReference type="Proteomes" id="UP000886886"/>
    </source>
</evidence>
<reference evidence="1" key="1">
    <citation type="submission" date="2020-10" db="EMBL/GenBank/DDBJ databases">
        <authorList>
            <person name="Gilroy R."/>
        </authorList>
    </citation>
    <scope>NUCLEOTIDE SEQUENCE</scope>
    <source>
        <strain evidence="1">ChiSjej3B21-11622</strain>
    </source>
</reference>
<protein>
    <submittedName>
        <fullName evidence="1">Uncharacterized protein</fullName>
    </submittedName>
</protein>
<dbReference type="EMBL" id="DVFT01000200">
    <property type="protein sequence ID" value="HIQ97604.1"/>
    <property type="molecule type" value="Genomic_DNA"/>
</dbReference>
<gene>
    <name evidence="1" type="ORF">IAB26_13735</name>
</gene>